<gene>
    <name evidence="1" type="ORF">BSL78_08976</name>
</gene>
<protein>
    <submittedName>
        <fullName evidence="1">Uncharacterized protein</fullName>
    </submittedName>
</protein>
<evidence type="ECO:0000313" key="1">
    <source>
        <dbReference type="EMBL" id="PIK54135.1"/>
    </source>
</evidence>
<dbReference type="AlphaFoldDB" id="A0A2G8L1Q4"/>
<dbReference type="Proteomes" id="UP000230750">
    <property type="component" value="Unassembled WGS sequence"/>
</dbReference>
<accession>A0A2G8L1Q4</accession>
<keyword evidence="2" id="KW-1185">Reference proteome</keyword>
<organism evidence="1 2">
    <name type="scientific">Stichopus japonicus</name>
    <name type="common">Sea cucumber</name>
    <dbReference type="NCBI Taxonomy" id="307972"/>
    <lineage>
        <taxon>Eukaryota</taxon>
        <taxon>Metazoa</taxon>
        <taxon>Echinodermata</taxon>
        <taxon>Eleutherozoa</taxon>
        <taxon>Echinozoa</taxon>
        <taxon>Holothuroidea</taxon>
        <taxon>Aspidochirotacea</taxon>
        <taxon>Aspidochirotida</taxon>
        <taxon>Stichopodidae</taxon>
        <taxon>Apostichopus</taxon>
    </lineage>
</organism>
<dbReference type="EMBL" id="MRZV01000262">
    <property type="protein sequence ID" value="PIK54135.1"/>
    <property type="molecule type" value="Genomic_DNA"/>
</dbReference>
<sequence length="214" mass="24451">MWRPKQHALYQLNETNCIIWVESFSWETCRIDDKDVLYKRIQVYAACSKGLISKNMQMELGYYIDLPGQRQIIEKNNLRVLQEKPFSFWKDGRLPLKISLEKIRPESWKCSEGTNSKKDDLNSKDKKPCAFVEVKGHLGSPGSKSEYTIHNTYIGNSYPSGQVTYAFSGAICAQLTRKTTTNYTVASQGSRSNQLHLARIGALAWSFLPCDLHC</sequence>
<comment type="caution">
    <text evidence="1">The sequence shown here is derived from an EMBL/GenBank/DDBJ whole genome shotgun (WGS) entry which is preliminary data.</text>
</comment>
<evidence type="ECO:0000313" key="2">
    <source>
        <dbReference type="Proteomes" id="UP000230750"/>
    </source>
</evidence>
<name>A0A2G8L1Q4_STIJA</name>
<proteinExistence type="predicted"/>
<reference evidence="1 2" key="1">
    <citation type="journal article" date="2017" name="PLoS Biol.">
        <title>The sea cucumber genome provides insights into morphological evolution and visceral regeneration.</title>
        <authorList>
            <person name="Zhang X."/>
            <person name="Sun L."/>
            <person name="Yuan J."/>
            <person name="Sun Y."/>
            <person name="Gao Y."/>
            <person name="Zhang L."/>
            <person name="Li S."/>
            <person name="Dai H."/>
            <person name="Hamel J.F."/>
            <person name="Liu C."/>
            <person name="Yu Y."/>
            <person name="Liu S."/>
            <person name="Lin W."/>
            <person name="Guo K."/>
            <person name="Jin S."/>
            <person name="Xu P."/>
            <person name="Storey K.B."/>
            <person name="Huan P."/>
            <person name="Zhang T."/>
            <person name="Zhou Y."/>
            <person name="Zhang J."/>
            <person name="Lin C."/>
            <person name="Li X."/>
            <person name="Xing L."/>
            <person name="Huo D."/>
            <person name="Sun M."/>
            <person name="Wang L."/>
            <person name="Mercier A."/>
            <person name="Li F."/>
            <person name="Yang H."/>
            <person name="Xiang J."/>
        </authorList>
    </citation>
    <scope>NUCLEOTIDE SEQUENCE [LARGE SCALE GENOMIC DNA]</scope>
    <source>
        <strain evidence="1">Shaxun</strain>
        <tissue evidence="1">Muscle</tissue>
    </source>
</reference>